<evidence type="ECO:0000313" key="1">
    <source>
        <dbReference type="EMBL" id="KAG5611628.1"/>
    </source>
</evidence>
<accession>A0A9J5ZIV3</accession>
<name>A0A9J5ZIV3_SOLCO</name>
<dbReference type="EMBL" id="JACXVP010000004">
    <property type="protein sequence ID" value="KAG5611628.1"/>
    <property type="molecule type" value="Genomic_DNA"/>
</dbReference>
<gene>
    <name evidence="1" type="ORF">H5410_022909</name>
</gene>
<dbReference type="AlphaFoldDB" id="A0A9J5ZIV3"/>
<reference evidence="1 2" key="1">
    <citation type="submission" date="2020-09" db="EMBL/GenBank/DDBJ databases">
        <title>De no assembly of potato wild relative species, Solanum commersonii.</title>
        <authorList>
            <person name="Cho K."/>
        </authorList>
    </citation>
    <scope>NUCLEOTIDE SEQUENCE [LARGE SCALE GENOMIC DNA]</scope>
    <source>
        <strain evidence="1">LZ3.2</strain>
        <tissue evidence="1">Leaf</tissue>
    </source>
</reference>
<organism evidence="1 2">
    <name type="scientific">Solanum commersonii</name>
    <name type="common">Commerson's wild potato</name>
    <name type="synonym">Commerson's nightshade</name>
    <dbReference type="NCBI Taxonomy" id="4109"/>
    <lineage>
        <taxon>Eukaryota</taxon>
        <taxon>Viridiplantae</taxon>
        <taxon>Streptophyta</taxon>
        <taxon>Embryophyta</taxon>
        <taxon>Tracheophyta</taxon>
        <taxon>Spermatophyta</taxon>
        <taxon>Magnoliopsida</taxon>
        <taxon>eudicotyledons</taxon>
        <taxon>Gunneridae</taxon>
        <taxon>Pentapetalae</taxon>
        <taxon>asterids</taxon>
        <taxon>lamiids</taxon>
        <taxon>Solanales</taxon>
        <taxon>Solanaceae</taxon>
        <taxon>Solanoideae</taxon>
        <taxon>Solaneae</taxon>
        <taxon>Solanum</taxon>
    </lineage>
</organism>
<proteinExistence type="predicted"/>
<protein>
    <submittedName>
        <fullName evidence="1">Uncharacterized protein</fullName>
    </submittedName>
</protein>
<dbReference type="Proteomes" id="UP000824120">
    <property type="component" value="Chromosome 4"/>
</dbReference>
<sequence>MQWCITNGYKNVDIESDSMIIISMINDHSNVNCHIVHLIGQINSLKRNDYLANMGEKRRKYTFFTQNSTIPNKVKNWLKNDIKGTPNFRGSPLLLIM</sequence>
<keyword evidence="2" id="KW-1185">Reference proteome</keyword>
<feature type="non-terminal residue" evidence="1">
    <location>
        <position position="1"/>
    </location>
</feature>
<comment type="caution">
    <text evidence="1">The sequence shown here is derived from an EMBL/GenBank/DDBJ whole genome shotgun (WGS) entry which is preliminary data.</text>
</comment>
<evidence type="ECO:0000313" key="2">
    <source>
        <dbReference type="Proteomes" id="UP000824120"/>
    </source>
</evidence>